<keyword evidence="1" id="KW-0472">Membrane</keyword>
<evidence type="ECO:0000313" key="2">
    <source>
        <dbReference type="EMBL" id="SFV69435.1"/>
    </source>
</evidence>
<protein>
    <submittedName>
        <fullName evidence="2">Uncharacterized protein</fullName>
    </submittedName>
</protein>
<gene>
    <name evidence="2" type="ORF">MNB_SV-14-946</name>
</gene>
<evidence type="ECO:0000256" key="1">
    <source>
        <dbReference type="SAM" id="Phobius"/>
    </source>
</evidence>
<feature type="transmembrane region" description="Helical" evidence="1">
    <location>
        <begin position="76"/>
        <end position="96"/>
    </location>
</feature>
<proteinExistence type="predicted"/>
<dbReference type="EMBL" id="FPHN01000275">
    <property type="protein sequence ID" value="SFV69435.1"/>
    <property type="molecule type" value="Genomic_DNA"/>
</dbReference>
<feature type="transmembrane region" description="Helical" evidence="1">
    <location>
        <begin position="51"/>
        <end position="70"/>
    </location>
</feature>
<keyword evidence="1" id="KW-0812">Transmembrane</keyword>
<feature type="transmembrane region" description="Helical" evidence="1">
    <location>
        <begin position="15"/>
        <end position="39"/>
    </location>
</feature>
<sequence length="117" mass="13664">MEELLITRPEIAPDMFLPIFAISTFVLIFGVAYAGIITLSKMGYFSKKWMSVGYLFWALQTYCLYMLSVWIQSEPFTTKVLMITMMAYLFIPHLYFRLIDDSSKRYEPSDNIATNKN</sequence>
<accession>A0A1W1CUP5</accession>
<keyword evidence="1" id="KW-1133">Transmembrane helix</keyword>
<dbReference type="AlphaFoldDB" id="A0A1W1CUP5"/>
<name>A0A1W1CUP5_9ZZZZ</name>
<reference evidence="2" key="1">
    <citation type="submission" date="2016-10" db="EMBL/GenBank/DDBJ databases">
        <authorList>
            <person name="de Groot N.N."/>
        </authorList>
    </citation>
    <scope>NUCLEOTIDE SEQUENCE</scope>
</reference>
<organism evidence="2">
    <name type="scientific">hydrothermal vent metagenome</name>
    <dbReference type="NCBI Taxonomy" id="652676"/>
    <lineage>
        <taxon>unclassified sequences</taxon>
        <taxon>metagenomes</taxon>
        <taxon>ecological metagenomes</taxon>
    </lineage>
</organism>